<dbReference type="HAMAP" id="MF_00233">
    <property type="entry name" value="LolB"/>
    <property type="match status" value="1"/>
</dbReference>
<keyword evidence="6 14" id="KW-0732">Signal</keyword>
<evidence type="ECO:0000313" key="16">
    <source>
        <dbReference type="Proteomes" id="UP000029998"/>
    </source>
</evidence>
<evidence type="ECO:0000256" key="10">
    <source>
        <dbReference type="ARBA" id="ARBA00023186"/>
    </source>
</evidence>
<gene>
    <name evidence="13" type="primary">lolB</name>
    <name evidence="15" type="ORF">N800_03955</name>
</gene>
<evidence type="ECO:0000256" key="1">
    <source>
        <dbReference type="ARBA" id="ARBA00004459"/>
    </source>
</evidence>
<dbReference type="eggNOG" id="COG3017">
    <property type="taxonomic scope" value="Bacteria"/>
</dbReference>
<dbReference type="InterPro" id="IPR029046">
    <property type="entry name" value="LolA/LolB/LppX"/>
</dbReference>
<feature type="signal peptide" evidence="14">
    <location>
        <begin position="1"/>
        <end position="21"/>
    </location>
</feature>
<keyword evidence="5 13" id="KW-0813">Transport</keyword>
<dbReference type="OrthoDB" id="9797618at2"/>
<comment type="function">
    <text evidence="13">Plays a critical role in the incorporation of lipoproteins in the outer membrane after they are released by the LolA protein.</text>
</comment>
<evidence type="ECO:0000256" key="4">
    <source>
        <dbReference type="ARBA" id="ARBA00016202"/>
    </source>
</evidence>
<evidence type="ECO:0000256" key="8">
    <source>
        <dbReference type="ARBA" id="ARBA00023136"/>
    </source>
</evidence>
<evidence type="ECO:0000256" key="12">
    <source>
        <dbReference type="ARBA" id="ARBA00023288"/>
    </source>
</evidence>
<sequence length="220" mass="23281">MIFGSTSAWRVAALVTLAALAGCATVPPASVLSPEQQAAAERQQLAREAELRRQVDWSLAGRIAVSNGSNGGSGRIDWLQDRAGYRVALSAPVTRQSWQLSVDGASGFARLEGLDGGPRTGPDAALLLREATGWDIPVTALGDWVRGLRAPASGGAVIQFDPNLRPARIAQAGWDIAYTWPEDTSANALPTRIDARRGDARVRLIVDQWGGADTSDLGSR</sequence>
<dbReference type="SUPFAM" id="SSF89392">
    <property type="entry name" value="Prokaryotic lipoproteins and lipoprotein localization factors"/>
    <property type="match status" value="1"/>
</dbReference>
<proteinExistence type="inferred from homology"/>
<evidence type="ECO:0000313" key="15">
    <source>
        <dbReference type="EMBL" id="KGM53889.1"/>
    </source>
</evidence>
<evidence type="ECO:0000256" key="14">
    <source>
        <dbReference type="SAM" id="SignalP"/>
    </source>
</evidence>
<feature type="chain" id="PRO_5008824779" description="Outer-membrane lipoprotein LolB" evidence="14">
    <location>
        <begin position="22"/>
        <end position="220"/>
    </location>
</feature>
<comment type="subcellular location">
    <subcellularLocation>
        <location evidence="1">Cell outer membrane</location>
        <topology evidence="1">Lipid-anchor</topology>
    </subcellularLocation>
</comment>
<dbReference type="Gene3D" id="2.50.20.10">
    <property type="entry name" value="Lipoprotein localisation LolA/LolB/LppX"/>
    <property type="match status" value="1"/>
</dbReference>
<protein>
    <recommendedName>
        <fullName evidence="4 13">Outer-membrane lipoprotein LolB</fullName>
    </recommendedName>
</protein>
<organism evidence="15 16">
    <name type="scientific">Lysobacter daejeonensis GH1-9</name>
    <dbReference type="NCBI Taxonomy" id="1385517"/>
    <lineage>
        <taxon>Bacteria</taxon>
        <taxon>Pseudomonadati</taxon>
        <taxon>Pseudomonadota</taxon>
        <taxon>Gammaproteobacteria</taxon>
        <taxon>Lysobacterales</taxon>
        <taxon>Lysobacteraceae</taxon>
        <taxon>Aerolutibacter</taxon>
    </lineage>
</organism>
<evidence type="ECO:0000256" key="11">
    <source>
        <dbReference type="ARBA" id="ARBA00023237"/>
    </source>
</evidence>
<evidence type="ECO:0000256" key="7">
    <source>
        <dbReference type="ARBA" id="ARBA00022927"/>
    </source>
</evidence>
<comment type="subunit">
    <text evidence="3 13">Monomer.</text>
</comment>
<dbReference type="GO" id="GO:0009279">
    <property type="term" value="C:cell outer membrane"/>
    <property type="evidence" value="ECO:0007669"/>
    <property type="project" value="UniProtKB-SubCell"/>
</dbReference>
<keyword evidence="10 13" id="KW-0143">Chaperone</keyword>
<dbReference type="CDD" id="cd16326">
    <property type="entry name" value="LolB"/>
    <property type="match status" value="1"/>
</dbReference>
<comment type="similarity">
    <text evidence="2 13">Belongs to the LolB family.</text>
</comment>
<dbReference type="InterPro" id="IPR004565">
    <property type="entry name" value="OM_lipoprot_LolB"/>
</dbReference>
<dbReference type="NCBIfam" id="TIGR00548">
    <property type="entry name" value="lolB"/>
    <property type="match status" value="1"/>
</dbReference>
<dbReference type="Pfam" id="PF03550">
    <property type="entry name" value="LolB"/>
    <property type="match status" value="1"/>
</dbReference>
<accession>A0A0A0ETR9</accession>
<keyword evidence="9" id="KW-0564">Palmitate</keyword>
<dbReference type="AlphaFoldDB" id="A0A0A0ETR9"/>
<comment type="caution">
    <text evidence="15">The sequence shown here is derived from an EMBL/GenBank/DDBJ whole genome shotgun (WGS) entry which is preliminary data.</text>
</comment>
<evidence type="ECO:0000256" key="9">
    <source>
        <dbReference type="ARBA" id="ARBA00023139"/>
    </source>
</evidence>
<evidence type="ECO:0000256" key="13">
    <source>
        <dbReference type="HAMAP-Rule" id="MF_00233"/>
    </source>
</evidence>
<keyword evidence="7 13" id="KW-0653">Protein transport</keyword>
<dbReference type="STRING" id="1385517.N800_03955"/>
<reference evidence="15 16" key="1">
    <citation type="submission" date="2013-08" db="EMBL/GenBank/DDBJ databases">
        <title>Genome sequencing of Lysobacter.</title>
        <authorList>
            <person name="Zhang S."/>
            <person name="Wang G."/>
        </authorList>
    </citation>
    <scope>NUCLEOTIDE SEQUENCE [LARGE SCALE GENOMIC DNA]</scope>
    <source>
        <strain evidence="15 16">GH1-9</strain>
    </source>
</reference>
<dbReference type="RefSeq" id="WP_036138225.1">
    <property type="nucleotide sequence ID" value="NZ_AVPU01000019.1"/>
</dbReference>
<keyword evidence="8 13" id="KW-0472">Membrane</keyword>
<keyword evidence="11 13" id="KW-0998">Cell outer membrane</keyword>
<dbReference type="GO" id="GO:0015031">
    <property type="term" value="P:protein transport"/>
    <property type="evidence" value="ECO:0007669"/>
    <property type="project" value="UniProtKB-KW"/>
</dbReference>
<dbReference type="GO" id="GO:0044874">
    <property type="term" value="P:lipoprotein localization to outer membrane"/>
    <property type="evidence" value="ECO:0007669"/>
    <property type="project" value="UniProtKB-UniRule"/>
</dbReference>
<keyword evidence="16" id="KW-1185">Reference proteome</keyword>
<name>A0A0A0ETR9_9GAMM</name>
<keyword evidence="12" id="KW-0449">Lipoprotein</keyword>
<evidence type="ECO:0000256" key="2">
    <source>
        <dbReference type="ARBA" id="ARBA00009696"/>
    </source>
</evidence>
<evidence type="ECO:0000256" key="5">
    <source>
        <dbReference type="ARBA" id="ARBA00022448"/>
    </source>
</evidence>
<dbReference type="EMBL" id="AVPU01000019">
    <property type="protein sequence ID" value="KGM53889.1"/>
    <property type="molecule type" value="Genomic_DNA"/>
</dbReference>
<evidence type="ECO:0000256" key="6">
    <source>
        <dbReference type="ARBA" id="ARBA00022729"/>
    </source>
</evidence>
<evidence type="ECO:0000256" key="3">
    <source>
        <dbReference type="ARBA" id="ARBA00011245"/>
    </source>
</evidence>
<dbReference type="Proteomes" id="UP000029998">
    <property type="component" value="Unassembled WGS sequence"/>
</dbReference>